<feature type="domain" description="Transposase IS66 central" evidence="1">
    <location>
        <begin position="2"/>
        <end position="109"/>
    </location>
</feature>
<protein>
    <submittedName>
        <fullName evidence="2">YbhA</fullName>
    </submittedName>
</protein>
<reference evidence="2" key="1">
    <citation type="submission" date="2019-02" db="EMBL/GenBank/DDBJ databases">
        <authorList>
            <person name="Lesterlin C."/>
        </authorList>
    </citation>
    <scope>NUCLEOTIDE SEQUENCE</scope>
    <source>
        <strain evidence="2">MG1655 K12</strain>
        <plasmid evidence="2">F-Tn10</plasmid>
    </source>
</reference>
<keyword evidence="2" id="KW-0614">Plasmid</keyword>
<dbReference type="PANTHER" id="PTHR33678:SF1">
    <property type="entry name" value="BLL1576 PROTEIN"/>
    <property type="match status" value="1"/>
</dbReference>
<gene>
    <name evidence="2" type="primary">ybhA</name>
</gene>
<sequence>MFQADAYGGYRALYESGRITEAACMAHARRKIHDVHARAPTDVTTEALQRISELYAIEVAVRGCSAEQRLAARKARPAPLMQSLYDWIQTQMKTLARHSDTAKAFAYLLQ</sequence>
<evidence type="ECO:0000313" key="2">
    <source>
        <dbReference type="EMBL" id="QGJ80675.1"/>
    </source>
</evidence>
<organism evidence="2">
    <name type="scientific">Escherichia coli</name>
    <dbReference type="NCBI Taxonomy" id="562"/>
    <lineage>
        <taxon>Bacteria</taxon>
        <taxon>Pseudomonadati</taxon>
        <taxon>Pseudomonadota</taxon>
        <taxon>Gammaproteobacteria</taxon>
        <taxon>Enterobacterales</taxon>
        <taxon>Enterobacteriaceae</taxon>
        <taxon>Escherichia</taxon>
    </lineage>
</organism>
<dbReference type="EMBL" id="MK492260">
    <property type="protein sequence ID" value="QGJ80675.1"/>
    <property type="molecule type" value="Genomic_DNA"/>
</dbReference>
<dbReference type="SMR" id="A0A649URY1"/>
<proteinExistence type="predicted"/>
<accession>A0A649URY1</accession>
<evidence type="ECO:0000259" key="1">
    <source>
        <dbReference type="Pfam" id="PF03050"/>
    </source>
</evidence>
<dbReference type="InterPro" id="IPR052344">
    <property type="entry name" value="Transposase-related"/>
</dbReference>
<dbReference type="AlphaFoldDB" id="A0A649URY1"/>
<dbReference type="PANTHER" id="PTHR33678">
    <property type="entry name" value="BLL1576 PROTEIN"/>
    <property type="match status" value="1"/>
</dbReference>
<dbReference type="InterPro" id="IPR004291">
    <property type="entry name" value="Transposase_IS66_central"/>
</dbReference>
<geneLocation type="plasmid" evidence="2">
    <name>F-Tn10</name>
</geneLocation>
<name>A0A649URY1_ECOLX</name>
<dbReference type="Pfam" id="PF03050">
    <property type="entry name" value="DDE_Tnp_IS66"/>
    <property type="match status" value="1"/>
</dbReference>